<name>A0A644YKL5_9ZZZZ</name>
<accession>A0A644YKL5</accession>
<reference evidence="2" key="1">
    <citation type="submission" date="2019-08" db="EMBL/GenBank/DDBJ databases">
        <authorList>
            <person name="Kucharzyk K."/>
            <person name="Murdoch R.W."/>
            <person name="Higgins S."/>
            <person name="Loffler F."/>
        </authorList>
    </citation>
    <scope>NUCLEOTIDE SEQUENCE</scope>
</reference>
<dbReference type="EMBL" id="VSSQ01005380">
    <property type="protein sequence ID" value="MPM28920.1"/>
    <property type="molecule type" value="Genomic_DNA"/>
</dbReference>
<gene>
    <name evidence="2" type="ORF">SDC9_75458</name>
</gene>
<organism evidence="2">
    <name type="scientific">bioreactor metagenome</name>
    <dbReference type="NCBI Taxonomy" id="1076179"/>
    <lineage>
        <taxon>unclassified sequences</taxon>
        <taxon>metagenomes</taxon>
        <taxon>ecological metagenomes</taxon>
    </lineage>
</organism>
<feature type="region of interest" description="Disordered" evidence="1">
    <location>
        <begin position="63"/>
        <end position="96"/>
    </location>
</feature>
<protein>
    <submittedName>
        <fullName evidence="2">Uncharacterized protein</fullName>
    </submittedName>
</protein>
<comment type="caution">
    <text evidence="2">The sequence shown here is derived from an EMBL/GenBank/DDBJ whole genome shotgun (WGS) entry which is preliminary data.</text>
</comment>
<evidence type="ECO:0000313" key="2">
    <source>
        <dbReference type="EMBL" id="MPM28920.1"/>
    </source>
</evidence>
<sequence>MVLAAVVGGGVGDEVSSQPLTVGVDELVSSGTLPPNPPVRLPKTNQAMISTVTTAIAPMIRNVRSRPEERPPPPPVLGAGSEGLAVVSLDQAEPFQ</sequence>
<dbReference type="AlphaFoldDB" id="A0A644YKL5"/>
<proteinExistence type="predicted"/>
<evidence type="ECO:0000256" key="1">
    <source>
        <dbReference type="SAM" id="MobiDB-lite"/>
    </source>
</evidence>